<dbReference type="GO" id="GO:0008270">
    <property type="term" value="F:zinc ion binding"/>
    <property type="evidence" value="ECO:0007669"/>
    <property type="project" value="UniProtKB-KW"/>
</dbReference>
<keyword evidence="1" id="KW-0479">Metal-binding</keyword>
<dbReference type="PROSITE" id="PS50158">
    <property type="entry name" value="ZF_CCHC"/>
    <property type="match status" value="1"/>
</dbReference>
<evidence type="ECO:0000256" key="2">
    <source>
        <dbReference type="SAM" id="MobiDB-lite"/>
    </source>
</evidence>
<dbReference type="SMART" id="SM00343">
    <property type="entry name" value="ZnF_C2HC"/>
    <property type="match status" value="1"/>
</dbReference>
<keyword evidence="1" id="KW-0863">Zinc-finger</keyword>
<feature type="region of interest" description="Disordered" evidence="2">
    <location>
        <begin position="1"/>
        <end position="23"/>
    </location>
</feature>
<feature type="compositionally biased region" description="Polar residues" evidence="2">
    <location>
        <begin position="192"/>
        <end position="208"/>
    </location>
</feature>
<accession>A0A699L2A3</accession>
<dbReference type="CDD" id="cd00303">
    <property type="entry name" value="retropepsin_like"/>
    <property type="match status" value="1"/>
</dbReference>
<gene>
    <name evidence="4" type="ORF">Tci_693943</name>
</gene>
<dbReference type="InterPro" id="IPR032567">
    <property type="entry name" value="RTL1-rel"/>
</dbReference>
<dbReference type="PANTHER" id="PTHR15503:SF45">
    <property type="entry name" value="RNA-DIRECTED DNA POLYMERASE HOMOLOG"/>
    <property type="match status" value="1"/>
</dbReference>
<proteinExistence type="predicted"/>
<dbReference type="Gene3D" id="4.10.60.10">
    <property type="entry name" value="Zinc finger, CCHC-type"/>
    <property type="match status" value="1"/>
</dbReference>
<feature type="domain" description="CCHC-type" evidence="3">
    <location>
        <begin position="244"/>
        <end position="260"/>
    </location>
</feature>
<evidence type="ECO:0000256" key="1">
    <source>
        <dbReference type="PROSITE-ProRule" id="PRU00047"/>
    </source>
</evidence>
<dbReference type="EMBL" id="BKCJ010578388">
    <property type="protein sequence ID" value="GFB21972.1"/>
    <property type="molecule type" value="Genomic_DNA"/>
</dbReference>
<dbReference type="PANTHER" id="PTHR15503">
    <property type="entry name" value="LDOC1 RELATED"/>
    <property type="match status" value="1"/>
</dbReference>
<keyword evidence="1" id="KW-0862">Zinc</keyword>
<protein>
    <recommendedName>
        <fullName evidence="3">CCHC-type domain-containing protein</fullName>
    </recommendedName>
</protein>
<feature type="region of interest" description="Disordered" evidence="2">
    <location>
        <begin position="185"/>
        <end position="208"/>
    </location>
</feature>
<dbReference type="AlphaFoldDB" id="A0A699L2A3"/>
<feature type="non-terminal residue" evidence="4">
    <location>
        <position position="385"/>
    </location>
</feature>
<reference evidence="4" key="1">
    <citation type="journal article" date="2019" name="Sci. Rep.">
        <title>Draft genome of Tanacetum cinerariifolium, the natural source of mosquito coil.</title>
        <authorList>
            <person name="Yamashiro T."/>
            <person name="Shiraishi A."/>
            <person name="Satake H."/>
            <person name="Nakayama K."/>
        </authorList>
    </citation>
    <scope>NUCLEOTIDE SEQUENCE</scope>
</reference>
<name>A0A699L2A3_TANCI</name>
<evidence type="ECO:0000259" key="3">
    <source>
        <dbReference type="PROSITE" id="PS50158"/>
    </source>
</evidence>
<organism evidence="4">
    <name type="scientific">Tanacetum cinerariifolium</name>
    <name type="common">Dalmatian daisy</name>
    <name type="synonym">Chrysanthemum cinerariifolium</name>
    <dbReference type="NCBI Taxonomy" id="118510"/>
    <lineage>
        <taxon>Eukaryota</taxon>
        <taxon>Viridiplantae</taxon>
        <taxon>Streptophyta</taxon>
        <taxon>Embryophyta</taxon>
        <taxon>Tracheophyta</taxon>
        <taxon>Spermatophyta</taxon>
        <taxon>Magnoliopsida</taxon>
        <taxon>eudicotyledons</taxon>
        <taxon>Gunneridae</taxon>
        <taxon>Pentapetalae</taxon>
        <taxon>asterids</taxon>
        <taxon>campanulids</taxon>
        <taxon>Asterales</taxon>
        <taxon>Asteraceae</taxon>
        <taxon>Asteroideae</taxon>
        <taxon>Anthemideae</taxon>
        <taxon>Anthemidinae</taxon>
        <taxon>Tanacetum</taxon>
    </lineage>
</organism>
<feature type="compositionally biased region" description="Low complexity" evidence="2">
    <location>
        <begin position="9"/>
        <end position="23"/>
    </location>
</feature>
<dbReference type="Pfam" id="PF08284">
    <property type="entry name" value="RVP_2"/>
    <property type="match status" value="1"/>
</dbReference>
<comment type="caution">
    <text evidence="4">The sequence shown here is derived from an EMBL/GenBank/DDBJ whole genome shotgun (WGS) entry which is preliminary data.</text>
</comment>
<dbReference type="GO" id="GO:0003676">
    <property type="term" value="F:nucleic acid binding"/>
    <property type="evidence" value="ECO:0007669"/>
    <property type="project" value="InterPro"/>
</dbReference>
<dbReference type="Pfam" id="PF00098">
    <property type="entry name" value="zf-CCHC"/>
    <property type="match status" value="1"/>
</dbReference>
<evidence type="ECO:0000313" key="4">
    <source>
        <dbReference type="EMBL" id="GFB21972.1"/>
    </source>
</evidence>
<dbReference type="InterPro" id="IPR001878">
    <property type="entry name" value="Znf_CCHC"/>
</dbReference>
<sequence>MAPKRARTTRANPDPTRTTTATEPMTQEAINNLIAQRVTEALAEYETQRNSVVNGDTSNTTGTGPRIVRPTRECTYKDYLNCGPLKFNSTEGVIGVKSRNWKLNSEIKVKGTNITSYTLRFQELTLLCGKMFPEESGEIERYVGGLPEMIRGNVMSYEPKSMQKAIESTNDQMDQKLLGIADRQADNKRKFNNTSRNKQNQQPFRRNNNVAQAYAAGSREKPYRGTKPLCPKCNFYHDGPCRPKCTNCKRTGHIAQDCRSQAANPNYNNNNKRRATMEYQGVPTCFECGAQGGNPDANVVTGTFLLNNHCASILFDSGADKSFVSTAFSSPININPSTLDYSYDVELADGQIIRTELIDKAPVLQVQHQVSNQFETPPVESVEDL</sequence>